<keyword evidence="2" id="KW-1185">Reference proteome</keyword>
<organism evidence="1 2">
    <name type="scientific">Striga asiatica</name>
    <name type="common">Asiatic witchweed</name>
    <name type="synonym">Buchnera asiatica</name>
    <dbReference type="NCBI Taxonomy" id="4170"/>
    <lineage>
        <taxon>Eukaryota</taxon>
        <taxon>Viridiplantae</taxon>
        <taxon>Streptophyta</taxon>
        <taxon>Embryophyta</taxon>
        <taxon>Tracheophyta</taxon>
        <taxon>Spermatophyta</taxon>
        <taxon>Magnoliopsida</taxon>
        <taxon>eudicotyledons</taxon>
        <taxon>Gunneridae</taxon>
        <taxon>Pentapetalae</taxon>
        <taxon>asterids</taxon>
        <taxon>lamiids</taxon>
        <taxon>Lamiales</taxon>
        <taxon>Orobanchaceae</taxon>
        <taxon>Buchnereae</taxon>
        <taxon>Striga</taxon>
    </lineage>
</organism>
<name>A0A5A7QP33_STRAF</name>
<evidence type="ECO:0000313" key="2">
    <source>
        <dbReference type="Proteomes" id="UP000325081"/>
    </source>
</evidence>
<accession>A0A5A7QP33</accession>
<dbReference type="GO" id="GO:0016874">
    <property type="term" value="F:ligase activity"/>
    <property type="evidence" value="ECO:0007669"/>
    <property type="project" value="UniProtKB-KW"/>
</dbReference>
<reference evidence="2" key="1">
    <citation type="journal article" date="2019" name="Curr. Biol.">
        <title>Genome Sequence of Striga asiatica Provides Insight into the Evolution of Plant Parasitism.</title>
        <authorList>
            <person name="Yoshida S."/>
            <person name="Kim S."/>
            <person name="Wafula E.K."/>
            <person name="Tanskanen J."/>
            <person name="Kim Y.M."/>
            <person name="Honaas L."/>
            <person name="Yang Z."/>
            <person name="Spallek T."/>
            <person name="Conn C.E."/>
            <person name="Ichihashi Y."/>
            <person name="Cheong K."/>
            <person name="Cui S."/>
            <person name="Der J.P."/>
            <person name="Gundlach H."/>
            <person name="Jiao Y."/>
            <person name="Hori C."/>
            <person name="Ishida J.K."/>
            <person name="Kasahara H."/>
            <person name="Kiba T."/>
            <person name="Kim M.S."/>
            <person name="Koo N."/>
            <person name="Laohavisit A."/>
            <person name="Lee Y.H."/>
            <person name="Lumba S."/>
            <person name="McCourt P."/>
            <person name="Mortimer J.C."/>
            <person name="Mutuku J.M."/>
            <person name="Nomura T."/>
            <person name="Sasaki-Sekimoto Y."/>
            <person name="Seto Y."/>
            <person name="Wang Y."/>
            <person name="Wakatake T."/>
            <person name="Sakakibara H."/>
            <person name="Demura T."/>
            <person name="Yamaguchi S."/>
            <person name="Yoneyama K."/>
            <person name="Manabe R.I."/>
            <person name="Nelson D.C."/>
            <person name="Schulman A.H."/>
            <person name="Timko M.P."/>
            <person name="dePamphilis C.W."/>
            <person name="Choi D."/>
            <person name="Shirasu K."/>
        </authorList>
    </citation>
    <scope>NUCLEOTIDE SEQUENCE [LARGE SCALE GENOMIC DNA]</scope>
    <source>
        <strain evidence="2">cv. UVA1</strain>
    </source>
</reference>
<proteinExistence type="predicted"/>
<evidence type="ECO:0000313" key="1">
    <source>
        <dbReference type="EMBL" id="GER47145.1"/>
    </source>
</evidence>
<dbReference type="EMBL" id="BKCP01007737">
    <property type="protein sequence ID" value="GER47145.1"/>
    <property type="molecule type" value="Genomic_DNA"/>
</dbReference>
<gene>
    <name evidence="1" type="ORF">STAS_24221</name>
</gene>
<comment type="caution">
    <text evidence="1">The sequence shown here is derived from an EMBL/GenBank/DDBJ whole genome shotgun (WGS) entry which is preliminary data.</text>
</comment>
<protein>
    <submittedName>
        <fullName evidence="1">Long-chain-fatty-acid CoA ligase</fullName>
    </submittedName>
</protein>
<sequence>MGDWGEYKDKLSSTPGSDKPVFVASIEKEESWGVGIVRSSQKLNVALSKDHSNPSDKPSSSVRGCSPVTKAIVADNNDGQLSCHGKKTELAVLIPMELDSNCEEKGDESNLVDIPVGDPLIQESVIGRKKKSFVRVTRKVEADSKLNLSTGKLGLNLDNKEGVGHPNSDVSAICSHIEDTILLGKAFKNEEEIDIWQIPKEQNKIKEERLLLLVRE</sequence>
<dbReference type="AlphaFoldDB" id="A0A5A7QP33"/>
<dbReference type="Proteomes" id="UP000325081">
    <property type="component" value="Unassembled WGS sequence"/>
</dbReference>
<keyword evidence="1" id="KW-0436">Ligase</keyword>